<evidence type="ECO:0000313" key="5">
    <source>
        <dbReference type="Proteomes" id="UP000052268"/>
    </source>
</evidence>
<evidence type="ECO:0000256" key="3">
    <source>
        <dbReference type="ARBA" id="ARBA00023237"/>
    </source>
</evidence>
<gene>
    <name evidence="4" type="ORF">V474_23185</name>
</gene>
<protein>
    <recommendedName>
        <fullName evidence="6">TonB-dependent receptor plug domain-containing protein</fullName>
    </recommendedName>
</protein>
<proteinExistence type="predicted"/>
<sequence>MGGTALCPGAALAQQAAAESEAGNQGSESSVSTVIDGIVMARQAQGFVDLADLERVEALRGPRMSAMRVNRRDRTVRRREPELLF</sequence>
<evidence type="ECO:0000256" key="1">
    <source>
        <dbReference type="ARBA" id="ARBA00004442"/>
    </source>
</evidence>
<keyword evidence="5" id="KW-1185">Reference proteome</keyword>
<dbReference type="GO" id="GO:0009279">
    <property type="term" value="C:cell outer membrane"/>
    <property type="evidence" value="ECO:0007669"/>
    <property type="project" value="UniProtKB-SubCell"/>
</dbReference>
<keyword evidence="3" id="KW-0998">Cell outer membrane</keyword>
<organism evidence="4 5">
    <name type="scientific">Novosphingobium barchaimii LL02</name>
    <dbReference type="NCBI Taxonomy" id="1114963"/>
    <lineage>
        <taxon>Bacteria</taxon>
        <taxon>Pseudomonadati</taxon>
        <taxon>Pseudomonadota</taxon>
        <taxon>Alphaproteobacteria</taxon>
        <taxon>Sphingomonadales</taxon>
        <taxon>Sphingomonadaceae</taxon>
        <taxon>Novosphingobium</taxon>
    </lineage>
</organism>
<keyword evidence="2" id="KW-0472">Membrane</keyword>
<accession>A0A0J7XRG1</accession>
<dbReference type="Proteomes" id="UP000052268">
    <property type="component" value="Unassembled WGS sequence"/>
</dbReference>
<dbReference type="Gene3D" id="2.40.170.20">
    <property type="entry name" value="TonB-dependent receptor, beta-barrel domain"/>
    <property type="match status" value="1"/>
</dbReference>
<dbReference type="EMBL" id="JACU01000007">
    <property type="protein sequence ID" value="KMS53638.1"/>
    <property type="molecule type" value="Genomic_DNA"/>
</dbReference>
<evidence type="ECO:0000256" key="2">
    <source>
        <dbReference type="ARBA" id="ARBA00023136"/>
    </source>
</evidence>
<name>A0A0J7XRG1_9SPHN</name>
<dbReference type="AlphaFoldDB" id="A0A0J7XRG1"/>
<evidence type="ECO:0008006" key="6">
    <source>
        <dbReference type="Google" id="ProtNLM"/>
    </source>
</evidence>
<comment type="caution">
    <text evidence="4">The sequence shown here is derived from an EMBL/GenBank/DDBJ whole genome shotgun (WGS) entry which is preliminary data.</text>
</comment>
<comment type="subcellular location">
    <subcellularLocation>
        <location evidence="1">Cell outer membrane</location>
    </subcellularLocation>
</comment>
<evidence type="ECO:0000313" key="4">
    <source>
        <dbReference type="EMBL" id="KMS53638.1"/>
    </source>
</evidence>
<dbReference type="InterPro" id="IPR036942">
    <property type="entry name" value="Beta-barrel_TonB_sf"/>
</dbReference>
<reference evidence="4 5" key="1">
    <citation type="journal article" date="2015" name="G3 (Bethesda)">
        <title>Insights into Ongoing Evolution of the Hexachlorocyclohexane Catabolic Pathway from Comparative Genomics of Ten Sphingomonadaceae Strains.</title>
        <authorList>
            <person name="Pearce S.L."/>
            <person name="Oakeshott J.G."/>
            <person name="Pandey G."/>
        </authorList>
    </citation>
    <scope>NUCLEOTIDE SEQUENCE [LARGE SCALE GENOMIC DNA]</scope>
    <source>
        <strain evidence="4 5">LL02</strain>
    </source>
</reference>
<dbReference type="PATRIC" id="fig|1114963.3.peg.3477"/>